<gene>
    <name evidence="2" type="ORF">EHS25_008171</name>
</gene>
<protein>
    <submittedName>
        <fullName evidence="2">Uncharacterized protein</fullName>
    </submittedName>
</protein>
<organism evidence="2 3">
    <name type="scientific">Saitozyma podzolica</name>
    <dbReference type="NCBI Taxonomy" id="1890683"/>
    <lineage>
        <taxon>Eukaryota</taxon>
        <taxon>Fungi</taxon>
        <taxon>Dikarya</taxon>
        <taxon>Basidiomycota</taxon>
        <taxon>Agaricomycotina</taxon>
        <taxon>Tremellomycetes</taxon>
        <taxon>Tremellales</taxon>
        <taxon>Trimorphomycetaceae</taxon>
        <taxon>Saitozyma</taxon>
    </lineage>
</organism>
<dbReference type="EMBL" id="RSCD01000005">
    <property type="protein sequence ID" value="RSH92725.1"/>
    <property type="molecule type" value="Genomic_DNA"/>
</dbReference>
<dbReference type="Proteomes" id="UP000279259">
    <property type="component" value="Unassembled WGS sequence"/>
</dbReference>
<evidence type="ECO:0000256" key="1">
    <source>
        <dbReference type="SAM" id="MobiDB-lite"/>
    </source>
</evidence>
<name>A0A427YNR8_9TREE</name>
<proteinExistence type="predicted"/>
<reference evidence="2 3" key="1">
    <citation type="submission" date="2018-11" db="EMBL/GenBank/DDBJ databases">
        <title>Genome sequence of Saitozyma podzolica DSM 27192.</title>
        <authorList>
            <person name="Aliyu H."/>
            <person name="Gorte O."/>
            <person name="Ochsenreither K."/>
        </authorList>
    </citation>
    <scope>NUCLEOTIDE SEQUENCE [LARGE SCALE GENOMIC DNA]</scope>
    <source>
        <strain evidence="2 3">DSM 27192</strain>
    </source>
</reference>
<keyword evidence="3" id="KW-1185">Reference proteome</keyword>
<evidence type="ECO:0000313" key="2">
    <source>
        <dbReference type="EMBL" id="RSH92725.1"/>
    </source>
</evidence>
<comment type="caution">
    <text evidence="2">The sequence shown here is derived from an EMBL/GenBank/DDBJ whole genome shotgun (WGS) entry which is preliminary data.</text>
</comment>
<feature type="region of interest" description="Disordered" evidence="1">
    <location>
        <begin position="1"/>
        <end position="20"/>
    </location>
</feature>
<evidence type="ECO:0000313" key="3">
    <source>
        <dbReference type="Proteomes" id="UP000279259"/>
    </source>
</evidence>
<accession>A0A427YNR8</accession>
<dbReference type="AlphaFoldDB" id="A0A427YNR8"/>
<sequence length="120" mass="13101">MRTRSSLPFKTGKGASADHPAGARRWVVLPRVREQSSLCTVSSVRDLRPEHLPLADESAGPGPGPESYQGRISHPPFLLGGALAPPRLRAAFHQAWASQVPRQRYRAEERTRVVRDGSAG</sequence>
<feature type="region of interest" description="Disordered" evidence="1">
    <location>
        <begin position="53"/>
        <end position="73"/>
    </location>
</feature>